<feature type="transmembrane region" description="Helical" evidence="11">
    <location>
        <begin position="272"/>
        <end position="292"/>
    </location>
</feature>
<dbReference type="InterPro" id="IPR017452">
    <property type="entry name" value="GPCR_Rhodpsn_7TM"/>
</dbReference>
<evidence type="ECO:0000256" key="4">
    <source>
        <dbReference type="ARBA" id="ARBA00022725"/>
    </source>
</evidence>
<feature type="transmembrane region" description="Helical" evidence="11">
    <location>
        <begin position="26"/>
        <end position="48"/>
    </location>
</feature>
<protein>
    <recommendedName>
        <fullName evidence="11">Olfactory receptor</fullName>
    </recommendedName>
</protein>
<evidence type="ECO:0000259" key="12">
    <source>
        <dbReference type="PROSITE" id="PS50262"/>
    </source>
</evidence>
<evidence type="ECO:0000313" key="14">
    <source>
        <dbReference type="Proteomes" id="UP000002279"/>
    </source>
</evidence>
<dbReference type="PANTHER" id="PTHR48001">
    <property type="entry name" value="OLFACTORY RECEPTOR"/>
    <property type="match status" value="1"/>
</dbReference>
<evidence type="ECO:0000256" key="5">
    <source>
        <dbReference type="ARBA" id="ARBA00022989"/>
    </source>
</evidence>
<keyword evidence="4 11" id="KW-0552">Olfaction</keyword>
<dbReference type="InParanoid" id="A0A6I8PD47"/>
<keyword evidence="2 11" id="KW-0716">Sensory transduction</keyword>
<dbReference type="FunFam" id="1.20.1070.10:FF:000009">
    <property type="entry name" value="Olfactory receptor"/>
    <property type="match status" value="1"/>
</dbReference>
<dbReference type="FunCoup" id="A0A6I8PD47">
    <property type="interactions" value="539"/>
</dbReference>
<evidence type="ECO:0000256" key="8">
    <source>
        <dbReference type="ARBA" id="ARBA00023170"/>
    </source>
</evidence>
<keyword evidence="9 10" id="KW-0807">Transducer</keyword>
<organism evidence="13 14">
    <name type="scientific">Ornithorhynchus anatinus</name>
    <name type="common">Duckbill platypus</name>
    <dbReference type="NCBI Taxonomy" id="9258"/>
    <lineage>
        <taxon>Eukaryota</taxon>
        <taxon>Metazoa</taxon>
        <taxon>Chordata</taxon>
        <taxon>Craniata</taxon>
        <taxon>Vertebrata</taxon>
        <taxon>Euteleostomi</taxon>
        <taxon>Mammalia</taxon>
        <taxon>Monotremata</taxon>
        <taxon>Ornithorhynchidae</taxon>
        <taxon>Ornithorhynchus</taxon>
    </lineage>
</organism>
<dbReference type="InterPro" id="IPR000276">
    <property type="entry name" value="GPCR_Rhodpsn"/>
</dbReference>
<dbReference type="Pfam" id="PF13853">
    <property type="entry name" value="7tm_4"/>
    <property type="match status" value="1"/>
</dbReference>
<reference evidence="13" key="3">
    <citation type="submission" date="2025-09" db="UniProtKB">
        <authorList>
            <consortium name="Ensembl"/>
        </authorList>
    </citation>
    <scope>IDENTIFICATION</scope>
    <source>
        <strain evidence="13">Glennie</strain>
    </source>
</reference>
<reference evidence="13 14" key="1">
    <citation type="journal article" date="2008" name="Nature">
        <title>Genome analysis of the platypus reveals unique signatures of evolution.</title>
        <authorList>
            <person name="Warren W.C."/>
            <person name="Hillier L.W."/>
            <person name="Marshall Graves J.A."/>
            <person name="Birney E."/>
            <person name="Ponting C.P."/>
            <person name="Grutzner F."/>
            <person name="Belov K."/>
            <person name="Miller W."/>
            <person name="Clarke L."/>
            <person name="Chinwalla A.T."/>
            <person name="Yang S.P."/>
            <person name="Heger A."/>
            <person name="Locke D.P."/>
            <person name="Miethke P."/>
            <person name="Waters P.D."/>
            <person name="Veyrunes F."/>
            <person name="Fulton L."/>
            <person name="Fulton B."/>
            <person name="Graves T."/>
            <person name="Wallis J."/>
            <person name="Puente X.S."/>
            <person name="Lopez-Otin C."/>
            <person name="Ordonez G.R."/>
            <person name="Eichler E.E."/>
            <person name="Chen L."/>
            <person name="Cheng Z."/>
            <person name="Deakin J.E."/>
            <person name="Alsop A."/>
            <person name="Thompson K."/>
            <person name="Kirby P."/>
            <person name="Papenfuss A.T."/>
            <person name="Wakefield M.J."/>
            <person name="Olender T."/>
            <person name="Lancet D."/>
            <person name="Huttley G.A."/>
            <person name="Smit A.F."/>
            <person name="Pask A."/>
            <person name="Temple-Smith P."/>
            <person name="Batzer M.A."/>
            <person name="Walker J.A."/>
            <person name="Konkel M.K."/>
            <person name="Harris R.S."/>
            <person name="Whittington C.M."/>
            <person name="Wong E.S."/>
            <person name="Gemmell N.J."/>
            <person name="Buschiazzo E."/>
            <person name="Vargas Jentzsch I.M."/>
            <person name="Merkel A."/>
            <person name="Schmitz J."/>
            <person name="Zemann A."/>
            <person name="Churakov G."/>
            <person name="Kriegs J.O."/>
            <person name="Brosius J."/>
            <person name="Murchison E.P."/>
            <person name="Sachidanandam R."/>
            <person name="Smith C."/>
            <person name="Hannon G.J."/>
            <person name="Tsend-Ayush E."/>
            <person name="McMillan D."/>
            <person name="Attenborough R."/>
            <person name="Rens W."/>
            <person name="Ferguson-Smith M."/>
            <person name="Lefevre C.M."/>
            <person name="Sharp J.A."/>
            <person name="Nicholas K.R."/>
            <person name="Ray D.A."/>
            <person name="Kube M."/>
            <person name="Reinhardt R."/>
            <person name="Pringle T.H."/>
            <person name="Taylor J."/>
            <person name="Jones R.C."/>
            <person name="Nixon B."/>
            <person name="Dacheux J.L."/>
            <person name="Niwa H."/>
            <person name="Sekita Y."/>
            <person name="Huang X."/>
            <person name="Stark A."/>
            <person name="Kheradpour P."/>
            <person name="Kellis M."/>
            <person name="Flicek P."/>
            <person name="Chen Y."/>
            <person name="Webber C."/>
            <person name="Hardison R."/>
            <person name="Nelson J."/>
            <person name="Hallsworth-Pepin K."/>
            <person name="Delehaunty K."/>
            <person name="Markovic C."/>
            <person name="Minx P."/>
            <person name="Feng Y."/>
            <person name="Kremitzki C."/>
            <person name="Mitreva M."/>
            <person name="Glasscock J."/>
            <person name="Wylie T."/>
            <person name="Wohldmann P."/>
            <person name="Thiru P."/>
            <person name="Nhan M.N."/>
            <person name="Pohl C.S."/>
            <person name="Smith S.M."/>
            <person name="Hou S."/>
            <person name="Nefedov M."/>
            <person name="de Jong P.J."/>
            <person name="Renfree M.B."/>
            <person name="Mardis E.R."/>
            <person name="Wilson R.K."/>
        </authorList>
    </citation>
    <scope>NUCLEOTIDE SEQUENCE [LARGE SCALE GENOMIC DNA]</scope>
    <source>
        <strain evidence="13 14">Glennie</strain>
    </source>
</reference>
<keyword evidence="11" id="KW-1003">Cell membrane</keyword>
<dbReference type="PROSITE" id="PS50262">
    <property type="entry name" value="G_PROTEIN_RECEP_F1_2"/>
    <property type="match status" value="1"/>
</dbReference>
<evidence type="ECO:0000256" key="3">
    <source>
        <dbReference type="ARBA" id="ARBA00022692"/>
    </source>
</evidence>
<evidence type="ECO:0000256" key="11">
    <source>
        <dbReference type="RuleBase" id="RU363047"/>
    </source>
</evidence>
<accession>A0A6I8PD47</accession>
<proteinExistence type="inferred from homology"/>
<feature type="transmembrane region" description="Helical" evidence="11">
    <location>
        <begin position="140"/>
        <end position="162"/>
    </location>
</feature>
<evidence type="ECO:0000256" key="7">
    <source>
        <dbReference type="ARBA" id="ARBA00023136"/>
    </source>
</evidence>
<keyword evidence="7 11" id="KW-0472">Membrane</keyword>
<keyword evidence="8 10" id="KW-0675">Receptor</keyword>
<dbReference type="GO" id="GO:0005886">
    <property type="term" value="C:plasma membrane"/>
    <property type="evidence" value="ECO:0000318"/>
    <property type="project" value="GO_Central"/>
</dbReference>
<evidence type="ECO:0000256" key="2">
    <source>
        <dbReference type="ARBA" id="ARBA00022606"/>
    </source>
</evidence>
<dbReference type="Gene3D" id="1.20.1070.10">
    <property type="entry name" value="Rhodopsin 7-helix transmembrane proteins"/>
    <property type="match status" value="1"/>
</dbReference>
<keyword evidence="6 10" id="KW-0297">G-protein coupled receptor</keyword>
<dbReference type="GO" id="GO:0004930">
    <property type="term" value="F:G protein-coupled receptor activity"/>
    <property type="evidence" value="ECO:0007669"/>
    <property type="project" value="UniProtKB-KW"/>
</dbReference>
<dbReference type="CDD" id="cd15918">
    <property type="entry name" value="7tmA_OR1_7-like"/>
    <property type="match status" value="1"/>
</dbReference>
<dbReference type="InterPro" id="IPR000725">
    <property type="entry name" value="Olfact_rcpt"/>
</dbReference>
<evidence type="ECO:0000256" key="10">
    <source>
        <dbReference type="RuleBase" id="RU000688"/>
    </source>
</evidence>
<dbReference type="Proteomes" id="UP000002279">
    <property type="component" value="Chromosome X1"/>
</dbReference>
<evidence type="ECO:0000313" key="13">
    <source>
        <dbReference type="Ensembl" id="ENSOANP00000051800.1"/>
    </source>
</evidence>
<feature type="transmembrane region" description="Helical" evidence="11">
    <location>
        <begin position="197"/>
        <end position="216"/>
    </location>
</feature>
<dbReference type="AlphaFoldDB" id="A0A6I8PD47"/>
<gene>
    <name evidence="13" type="primary">LOC100086216</name>
</gene>
<dbReference type="Ensembl" id="ENSOANT00000076321.1">
    <property type="protein sequence ID" value="ENSOANP00000051800.1"/>
    <property type="gene ID" value="ENSOANG00000036852.1"/>
</dbReference>
<reference evidence="13" key="2">
    <citation type="submission" date="2025-08" db="UniProtKB">
        <authorList>
            <consortium name="Ensembl"/>
        </authorList>
    </citation>
    <scope>IDENTIFICATION</scope>
    <source>
        <strain evidence="13">Glennie</strain>
    </source>
</reference>
<dbReference type="PROSITE" id="PS00237">
    <property type="entry name" value="G_PROTEIN_RECEP_F1_1"/>
    <property type="match status" value="1"/>
</dbReference>
<dbReference type="GO" id="GO:0007165">
    <property type="term" value="P:signal transduction"/>
    <property type="evidence" value="ECO:0000318"/>
    <property type="project" value="GO_Central"/>
</dbReference>
<sequence length="320" mass="35587">MEKGNQTSVSEFLLLGLSDRAEQRQLLFVLFLWMYLLGVLGSLLIVLAIGSDPHLHTPMYFFLINLSLADVCFLSTTVPKMLANVQTQDKSISYAGCLAQGYFFNLFGVMDNFLLTGMAYDRYMAICRPLHYTTVMNPRLCALMVIGSWLLSGLDALIHTLLVLRLSFCKNNEILHFFCEINQVLKLSCTDTHINVVLLYALIMALGIGPLTGLLFSYTRIVFTILTIPSTRGRYKAFSTCGSHLSVVSLFYGTGLGVYFSSTSTHASQKDSIASVMYTVVTPVLNPFIYSLRNKDMKGALRNLWGIWGLILALSLACCV</sequence>
<dbReference type="OMA" id="HEIPYFF"/>
<dbReference type="GO" id="GO:0004984">
    <property type="term" value="F:olfactory receptor activity"/>
    <property type="evidence" value="ECO:0000318"/>
    <property type="project" value="GO_Central"/>
</dbReference>
<comment type="subcellular location">
    <subcellularLocation>
        <location evidence="11">Cell membrane</location>
        <topology evidence="11">Multi-pass membrane protein</topology>
    </subcellularLocation>
    <subcellularLocation>
        <location evidence="1">Membrane</location>
        <topology evidence="1">Multi-pass membrane protein</topology>
    </subcellularLocation>
</comment>
<dbReference type="PRINTS" id="PR00237">
    <property type="entry name" value="GPCRRHODOPSN"/>
</dbReference>
<comment type="similarity">
    <text evidence="10">Belongs to the G-protein coupled receptor 1 family.</text>
</comment>
<dbReference type="PRINTS" id="PR00245">
    <property type="entry name" value="OLFACTORYR"/>
</dbReference>
<evidence type="ECO:0000256" key="6">
    <source>
        <dbReference type="ARBA" id="ARBA00023040"/>
    </source>
</evidence>
<feature type="transmembrane region" description="Helical" evidence="11">
    <location>
        <begin position="102"/>
        <end position="120"/>
    </location>
</feature>
<feature type="transmembrane region" description="Helical" evidence="11">
    <location>
        <begin position="237"/>
        <end position="260"/>
    </location>
</feature>
<keyword evidence="3 10" id="KW-0812">Transmembrane</keyword>
<dbReference type="SUPFAM" id="SSF81321">
    <property type="entry name" value="Family A G protein-coupled receptor-like"/>
    <property type="match status" value="1"/>
</dbReference>
<dbReference type="GeneTree" id="ENSGT00940000162014"/>
<keyword evidence="5 11" id="KW-1133">Transmembrane helix</keyword>
<keyword evidence="14" id="KW-1185">Reference proteome</keyword>
<name>A0A6I8PD47_ORNAN</name>
<evidence type="ECO:0000256" key="9">
    <source>
        <dbReference type="ARBA" id="ARBA00023224"/>
    </source>
</evidence>
<evidence type="ECO:0000256" key="1">
    <source>
        <dbReference type="ARBA" id="ARBA00004141"/>
    </source>
</evidence>
<feature type="domain" description="G-protein coupled receptors family 1 profile" evidence="12">
    <location>
        <begin position="41"/>
        <end position="290"/>
    </location>
</feature>